<evidence type="ECO:0000256" key="1">
    <source>
        <dbReference type="SAM" id="Phobius"/>
    </source>
</evidence>
<proteinExistence type="predicted"/>
<sequence>MVMEYADNIVYLINWQIHIQFASRSLSSSSFLYMEFNLYQSVSRFISHSGTAYHCSSLYCLCILIQFSCILSFLPGFK</sequence>
<keyword evidence="1" id="KW-0472">Membrane</keyword>
<keyword evidence="1" id="KW-0812">Transmembrane</keyword>
<feature type="transmembrane region" description="Helical" evidence="1">
    <location>
        <begin position="51"/>
        <end position="74"/>
    </location>
</feature>
<dbReference type="Proteomes" id="UP000264353">
    <property type="component" value="Chromosome A2"/>
</dbReference>
<evidence type="ECO:0000313" key="3">
    <source>
        <dbReference type="Proteomes" id="UP000264353"/>
    </source>
</evidence>
<keyword evidence="1" id="KW-1133">Transmembrane helix</keyword>
<accession>A0A398AJ56</accession>
<gene>
    <name evidence="2" type="ORF">BRARA_B02319</name>
</gene>
<name>A0A398AJ56_BRACM</name>
<organism evidence="2 3">
    <name type="scientific">Brassica campestris</name>
    <name type="common">Field mustard</name>
    <dbReference type="NCBI Taxonomy" id="3711"/>
    <lineage>
        <taxon>Eukaryota</taxon>
        <taxon>Viridiplantae</taxon>
        <taxon>Streptophyta</taxon>
        <taxon>Embryophyta</taxon>
        <taxon>Tracheophyta</taxon>
        <taxon>Spermatophyta</taxon>
        <taxon>Magnoliopsida</taxon>
        <taxon>eudicotyledons</taxon>
        <taxon>Gunneridae</taxon>
        <taxon>Pentapetalae</taxon>
        <taxon>rosids</taxon>
        <taxon>malvids</taxon>
        <taxon>Brassicales</taxon>
        <taxon>Brassicaceae</taxon>
        <taxon>Brassiceae</taxon>
        <taxon>Brassica</taxon>
    </lineage>
</organism>
<evidence type="ECO:0000313" key="2">
    <source>
        <dbReference type="EMBL" id="RID75266.1"/>
    </source>
</evidence>
<dbReference type="EMBL" id="CM010629">
    <property type="protein sequence ID" value="RID75266.1"/>
    <property type="molecule type" value="Genomic_DNA"/>
</dbReference>
<dbReference type="AlphaFoldDB" id="A0A398AJ56"/>
<protein>
    <submittedName>
        <fullName evidence="2">Uncharacterized protein</fullName>
    </submittedName>
</protein>
<reference evidence="2 3" key="1">
    <citation type="submission" date="2018-06" db="EMBL/GenBank/DDBJ databases">
        <title>WGS assembly of Brassica rapa FPsc.</title>
        <authorList>
            <person name="Bowman J."/>
            <person name="Kohchi T."/>
            <person name="Yamato K."/>
            <person name="Jenkins J."/>
            <person name="Shu S."/>
            <person name="Ishizaki K."/>
            <person name="Yamaoka S."/>
            <person name="Nishihama R."/>
            <person name="Nakamura Y."/>
            <person name="Berger F."/>
            <person name="Adam C."/>
            <person name="Aki S."/>
            <person name="Althoff F."/>
            <person name="Araki T."/>
            <person name="Arteaga-Vazquez M."/>
            <person name="Balasubrmanian S."/>
            <person name="Bauer D."/>
            <person name="Boehm C."/>
            <person name="Briginshaw L."/>
            <person name="Caballero-Perez J."/>
            <person name="Catarino B."/>
            <person name="Chen F."/>
            <person name="Chiyoda S."/>
            <person name="Chovatia M."/>
            <person name="Davies K."/>
            <person name="Delmans M."/>
            <person name="Demura T."/>
            <person name="Dierschke T."/>
            <person name="Dolan L."/>
            <person name="Dorantes-Acosta A."/>
            <person name="Eklund D."/>
            <person name="Florent S."/>
            <person name="Flores-Sandoval E."/>
            <person name="Fujiyama A."/>
            <person name="Fukuzawa H."/>
            <person name="Galik B."/>
            <person name="Grimanelli D."/>
            <person name="Grimwood J."/>
            <person name="Grossniklaus U."/>
            <person name="Hamada T."/>
            <person name="Haseloff J."/>
            <person name="Hetherington A."/>
            <person name="Higo A."/>
            <person name="Hirakawa Y."/>
            <person name="Hundley H."/>
            <person name="Ikeda Y."/>
            <person name="Inoue K."/>
            <person name="Inoue S."/>
            <person name="Ishida S."/>
            <person name="Jia Q."/>
            <person name="Kakita M."/>
            <person name="Kanazawa T."/>
            <person name="Kawai Y."/>
            <person name="Kawashima T."/>
            <person name="Kennedy M."/>
            <person name="Kinose K."/>
            <person name="Kinoshita T."/>
            <person name="Kohara Y."/>
            <person name="Koide E."/>
            <person name="Komatsu K."/>
            <person name="Kopischke S."/>
            <person name="Kubo M."/>
            <person name="Kyozuka J."/>
            <person name="Lagercrantz U."/>
            <person name="Lin S."/>
            <person name="Lindquist E."/>
            <person name="Lipzen A."/>
            <person name="Lu C."/>
            <person name="Luna E."/>
            <person name="Martienssen R."/>
            <person name="Minamino N."/>
            <person name="Mizutani M."/>
            <person name="Mizutani M."/>
            <person name="Mochizuki N."/>
            <person name="Monte I."/>
            <person name="Mosher R."/>
            <person name="Nagasaki H."/>
            <person name="Nakagami H."/>
            <person name="Naramoto S."/>
            <person name="Nishitani K."/>
            <person name="Ohtani M."/>
            <person name="Okamoto T."/>
            <person name="Okumura M."/>
            <person name="Phillips J."/>
            <person name="Pollak B."/>
            <person name="Reinders A."/>
            <person name="Roevekamp M."/>
            <person name="Sano R."/>
            <person name="Sawa S."/>
            <person name="Schmid M."/>
            <person name="Shirakawa M."/>
            <person name="Solano R."/>
            <person name="Spunde A."/>
            <person name="Suetsugu N."/>
            <person name="Sugano S."/>
            <person name="Sugiyama A."/>
            <person name="Sun R."/>
            <person name="Suzuki Y."/>
            <person name="Takenaka M."/>
            <person name="Takezawa D."/>
            <person name="Tomogane H."/>
            <person name="Tsuzuki M."/>
            <person name="Ueda T."/>
            <person name="Umeda M."/>
            <person name="Ward J."/>
            <person name="Watanabe Y."/>
            <person name="Yazaki K."/>
            <person name="Yokoyama R."/>
            <person name="Yoshitake Y."/>
            <person name="Yotsui I."/>
            <person name="Zachgo S."/>
            <person name="Schmutz J."/>
        </authorList>
    </citation>
    <scope>NUCLEOTIDE SEQUENCE [LARGE SCALE GENOMIC DNA]</scope>
    <source>
        <strain evidence="3">cv. B-3</strain>
    </source>
</reference>